<accession>A0A426X4Q4</accession>
<feature type="transmembrane region" description="Helical" evidence="1">
    <location>
        <begin position="89"/>
        <end position="108"/>
    </location>
</feature>
<evidence type="ECO:0000256" key="1">
    <source>
        <dbReference type="SAM" id="Phobius"/>
    </source>
</evidence>
<comment type="caution">
    <text evidence="2">The sequence shown here is derived from an EMBL/GenBank/DDBJ whole genome shotgun (WGS) entry which is preliminary data.</text>
</comment>
<dbReference type="AlphaFoldDB" id="A0A426X4Q4"/>
<keyword evidence="1" id="KW-1133">Transmembrane helix</keyword>
<organism evidence="2 3">
    <name type="scientific">Ensete ventricosum</name>
    <name type="common">Abyssinian banana</name>
    <name type="synonym">Musa ensete</name>
    <dbReference type="NCBI Taxonomy" id="4639"/>
    <lineage>
        <taxon>Eukaryota</taxon>
        <taxon>Viridiplantae</taxon>
        <taxon>Streptophyta</taxon>
        <taxon>Embryophyta</taxon>
        <taxon>Tracheophyta</taxon>
        <taxon>Spermatophyta</taxon>
        <taxon>Magnoliopsida</taxon>
        <taxon>Liliopsida</taxon>
        <taxon>Zingiberales</taxon>
        <taxon>Musaceae</taxon>
        <taxon>Ensete</taxon>
    </lineage>
</organism>
<keyword evidence="1" id="KW-0812">Transmembrane</keyword>
<evidence type="ECO:0000313" key="2">
    <source>
        <dbReference type="EMBL" id="RRT34456.1"/>
    </source>
</evidence>
<name>A0A426X4Q4_ENSVE</name>
<sequence>MSPQSPENKYVTEECLQEWKGSSAGFKVADPVPMARFLYELCWAMKCRAALDSVVFVEEPQREDMGSILADIIAHMGQDVSFAPFPSCLLAFFQFLLVTFAAFVLLFAHDS</sequence>
<protein>
    <submittedName>
        <fullName evidence="2">Uncharacterized protein</fullName>
    </submittedName>
</protein>
<dbReference type="EMBL" id="AMZH03026769">
    <property type="protein sequence ID" value="RRT34456.1"/>
    <property type="molecule type" value="Genomic_DNA"/>
</dbReference>
<keyword evidence="1" id="KW-0472">Membrane</keyword>
<gene>
    <name evidence="2" type="ORF">B296_00049593</name>
</gene>
<proteinExistence type="predicted"/>
<dbReference type="Proteomes" id="UP000287651">
    <property type="component" value="Unassembled WGS sequence"/>
</dbReference>
<evidence type="ECO:0000313" key="3">
    <source>
        <dbReference type="Proteomes" id="UP000287651"/>
    </source>
</evidence>
<reference evidence="2 3" key="1">
    <citation type="journal article" date="2014" name="Agronomy (Basel)">
        <title>A Draft Genome Sequence for Ensete ventricosum, the Drought-Tolerant Tree Against Hunger.</title>
        <authorList>
            <person name="Harrison J."/>
            <person name="Moore K.A."/>
            <person name="Paszkiewicz K."/>
            <person name="Jones T."/>
            <person name="Grant M."/>
            <person name="Ambacheew D."/>
            <person name="Muzemil S."/>
            <person name="Studholme D.J."/>
        </authorList>
    </citation>
    <scope>NUCLEOTIDE SEQUENCE [LARGE SCALE GENOMIC DNA]</scope>
</reference>